<evidence type="ECO:0000313" key="1">
    <source>
        <dbReference type="EMBL" id="JAD72161.1"/>
    </source>
</evidence>
<protein>
    <submittedName>
        <fullName evidence="1">Uncharacterized protein</fullName>
    </submittedName>
</protein>
<dbReference type="EMBL" id="GBRH01225734">
    <property type="protein sequence ID" value="JAD72161.1"/>
    <property type="molecule type" value="Transcribed_RNA"/>
</dbReference>
<name>A0A0A9C9D4_ARUDO</name>
<proteinExistence type="predicted"/>
<organism evidence="1">
    <name type="scientific">Arundo donax</name>
    <name type="common">Giant reed</name>
    <name type="synonym">Donax arundinaceus</name>
    <dbReference type="NCBI Taxonomy" id="35708"/>
    <lineage>
        <taxon>Eukaryota</taxon>
        <taxon>Viridiplantae</taxon>
        <taxon>Streptophyta</taxon>
        <taxon>Embryophyta</taxon>
        <taxon>Tracheophyta</taxon>
        <taxon>Spermatophyta</taxon>
        <taxon>Magnoliopsida</taxon>
        <taxon>Liliopsida</taxon>
        <taxon>Poales</taxon>
        <taxon>Poaceae</taxon>
        <taxon>PACMAD clade</taxon>
        <taxon>Arundinoideae</taxon>
        <taxon>Arundineae</taxon>
        <taxon>Arundo</taxon>
    </lineage>
</organism>
<accession>A0A0A9C9D4</accession>
<reference evidence="1" key="2">
    <citation type="journal article" date="2015" name="Data Brief">
        <title>Shoot transcriptome of the giant reed, Arundo donax.</title>
        <authorList>
            <person name="Barrero R.A."/>
            <person name="Guerrero F.D."/>
            <person name="Moolhuijzen P."/>
            <person name="Goolsby J.A."/>
            <person name="Tidwell J."/>
            <person name="Bellgard S.E."/>
            <person name="Bellgard M.I."/>
        </authorList>
    </citation>
    <scope>NUCLEOTIDE SEQUENCE</scope>
    <source>
        <tissue evidence="1">Shoot tissue taken approximately 20 cm above the soil surface</tissue>
    </source>
</reference>
<sequence length="48" mass="5337">MLSLSTCHAESCTFRSAALKKSSATITAQTDRLLSYDLHRRMSTPEGY</sequence>
<reference evidence="1" key="1">
    <citation type="submission" date="2014-09" db="EMBL/GenBank/DDBJ databases">
        <authorList>
            <person name="Magalhaes I.L.F."/>
            <person name="Oliveira U."/>
            <person name="Santos F.R."/>
            <person name="Vidigal T.H.D.A."/>
            <person name="Brescovit A.D."/>
            <person name="Santos A.J."/>
        </authorList>
    </citation>
    <scope>NUCLEOTIDE SEQUENCE</scope>
    <source>
        <tissue evidence="1">Shoot tissue taken approximately 20 cm above the soil surface</tissue>
    </source>
</reference>
<dbReference type="AlphaFoldDB" id="A0A0A9C9D4"/>